<organism evidence="1">
    <name type="scientific">Flavobacterium sp. WC2416</name>
    <dbReference type="NCBI Taxonomy" id="3234141"/>
    <lineage>
        <taxon>Bacteria</taxon>
        <taxon>Pseudomonadati</taxon>
        <taxon>Bacteroidota</taxon>
        <taxon>Flavobacteriia</taxon>
        <taxon>Flavobacteriales</taxon>
        <taxon>Flavobacteriaceae</taxon>
        <taxon>Flavobacterium</taxon>
    </lineage>
</organism>
<dbReference type="RefSeq" id="WP_369769366.1">
    <property type="nucleotide sequence ID" value="NZ_CP165626.1"/>
</dbReference>
<protein>
    <submittedName>
        <fullName evidence="1">Uncharacterized protein</fullName>
    </submittedName>
</protein>
<sequence length="74" mass="9214">MNRIKNLKENYRNILINWIDEDYNREYVAYEIVSESDKFAIDFAEWYLDLWNRNDLSFDKNSPKELLEIYKKEK</sequence>
<reference evidence="1" key="1">
    <citation type="submission" date="2024-07" db="EMBL/GenBank/DDBJ databases">
        <authorList>
            <person name="Biller S.J."/>
        </authorList>
    </citation>
    <scope>NUCLEOTIDE SEQUENCE</scope>
    <source>
        <strain evidence="1">WC2416</strain>
    </source>
</reference>
<gene>
    <name evidence="1" type="ORF">AB3G39_11465</name>
</gene>
<name>A0AB39W7C6_9FLAO</name>
<evidence type="ECO:0000313" key="1">
    <source>
        <dbReference type="EMBL" id="XDU97788.1"/>
    </source>
</evidence>
<dbReference type="AlphaFoldDB" id="A0AB39W7C6"/>
<accession>A0AB39W7C6</accession>
<dbReference type="EMBL" id="CP165626">
    <property type="protein sequence ID" value="XDU97788.1"/>
    <property type="molecule type" value="Genomic_DNA"/>
</dbReference>
<proteinExistence type="predicted"/>